<evidence type="ECO:0000256" key="2">
    <source>
        <dbReference type="ARBA" id="ARBA00022643"/>
    </source>
</evidence>
<evidence type="ECO:0000256" key="4">
    <source>
        <dbReference type="ARBA" id="ARBA00023033"/>
    </source>
</evidence>
<evidence type="ECO:0000313" key="7">
    <source>
        <dbReference type="EMBL" id="KAK4213921.1"/>
    </source>
</evidence>
<proteinExistence type="inferred from homology"/>
<keyword evidence="2" id="KW-0288">FMN</keyword>
<dbReference type="Proteomes" id="UP001301769">
    <property type="component" value="Unassembled WGS sequence"/>
</dbReference>
<evidence type="ECO:0000313" key="8">
    <source>
        <dbReference type="Proteomes" id="UP001301769"/>
    </source>
</evidence>
<dbReference type="PIRSF" id="PIRSF000337">
    <property type="entry name" value="NTA_MOA"/>
    <property type="match status" value="1"/>
</dbReference>
<feature type="domain" description="Luciferase-like" evidence="6">
    <location>
        <begin position="1"/>
        <end position="298"/>
    </location>
</feature>
<dbReference type="InterPro" id="IPR016215">
    <property type="entry name" value="NTA_MOA"/>
</dbReference>
<dbReference type="InterPro" id="IPR011251">
    <property type="entry name" value="Luciferase-like_dom"/>
</dbReference>
<evidence type="ECO:0000256" key="3">
    <source>
        <dbReference type="ARBA" id="ARBA00023002"/>
    </source>
</evidence>
<dbReference type="PANTHER" id="PTHR30011:SF16">
    <property type="entry name" value="C2H2 FINGER DOMAIN TRANSCRIPTION FACTOR (EUROFUNG)-RELATED"/>
    <property type="match status" value="1"/>
</dbReference>
<keyword evidence="8" id="KW-1185">Reference proteome</keyword>
<keyword evidence="1" id="KW-0285">Flavoprotein</keyword>
<dbReference type="Pfam" id="PF00296">
    <property type="entry name" value="Bac_luciferase"/>
    <property type="match status" value="1"/>
</dbReference>
<evidence type="ECO:0000256" key="1">
    <source>
        <dbReference type="ARBA" id="ARBA00022630"/>
    </source>
</evidence>
<keyword evidence="3" id="KW-0560">Oxidoreductase</keyword>
<reference evidence="7" key="2">
    <citation type="submission" date="2023-05" db="EMBL/GenBank/DDBJ databases">
        <authorList>
            <consortium name="Lawrence Berkeley National Laboratory"/>
            <person name="Steindorff A."/>
            <person name="Hensen N."/>
            <person name="Bonometti L."/>
            <person name="Westerberg I."/>
            <person name="Brannstrom I.O."/>
            <person name="Guillou S."/>
            <person name="Cros-Aarteil S."/>
            <person name="Calhoun S."/>
            <person name="Haridas S."/>
            <person name="Kuo A."/>
            <person name="Mondo S."/>
            <person name="Pangilinan J."/>
            <person name="Riley R."/>
            <person name="Labutti K."/>
            <person name="Andreopoulos B."/>
            <person name="Lipzen A."/>
            <person name="Chen C."/>
            <person name="Yanf M."/>
            <person name="Daum C."/>
            <person name="Ng V."/>
            <person name="Clum A."/>
            <person name="Ohm R."/>
            <person name="Martin F."/>
            <person name="Silar P."/>
            <person name="Natvig D."/>
            <person name="Lalanne C."/>
            <person name="Gautier V."/>
            <person name="Ament-Velasquez S.L."/>
            <person name="Kruys A."/>
            <person name="Hutchinson M.I."/>
            <person name="Powell A.J."/>
            <person name="Barry K."/>
            <person name="Miller A.N."/>
            <person name="Grigoriev I.V."/>
            <person name="Debuchy R."/>
            <person name="Gladieux P."/>
            <person name="Thoren M.H."/>
            <person name="Johannesson H."/>
        </authorList>
    </citation>
    <scope>NUCLEOTIDE SEQUENCE</scope>
    <source>
        <strain evidence="7">PSN293</strain>
    </source>
</reference>
<dbReference type="Gene3D" id="3.20.20.30">
    <property type="entry name" value="Luciferase-like domain"/>
    <property type="match status" value="1"/>
</dbReference>
<dbReference type="PANTHER" id="PTHR30011">
    <property type="entry name" value="ALKANESULFONATE MONOOXYGENASE-RELATED"/>
    <property type="match status" value="1"/>
</dbReference>
<dbReference type="NCBIfam" id="TIGR03860">
    <property type="entry name" value="FMN_nitrolo"/>
    <property type="match status" value="1"/>
</dbReference>
<dbReference type="InterPro" id="IPR051260">
    <property type="entry name" value="Diverse_substr_monoxygenases"/>
</dbReference>
<reference evidence="7" key="1">
    <citation type="journal article" date="2023" name="Mol. Phylogenet. Evol.">
        <title>Genome-scale phylogeny and comparative genomics of the fungal order Sordariales.</title>
        <authorList>
            <person name="Hensen N."/>
            <person name="Bonometti L."/>
            <person name="Westerberg I."/>
            <person name="Brannstrom I.O."/>
            <person name="Guillou S."/>
            <person name="Cros-Aarteil S."/>
            <person name="Calhoun S."/>
            <person name="Haridas S."/>
            <person name="Kuo A."/>
            <person name="Mondo S."/>
            <person name="Pangilinan J."/>
            <person name="Riley R."/>
            <person name="LaButti K."/>
            <person name="Andreopoulos B."/>
            <person name="Lipzen A."/>
            <person name="Chen C."/>
            <person name="Yan M."/>
            <person name="Daum C."/>
            <person name="Ng V."/>
            <person name="Clum A."/>
            <person name="Steindorff A."/>
            <person name="Ohm R.A."/>
            <person name="Martin F."/>
            <person name="Silar P."/>
            <person name="Natvig D.O."/>
            <person name="Lalanne C."/>
            <person name="Gautier V."/>
            <person name="Ament-Velasquez S.L."/>
            <person name="Kruys A."/>
            <person name="Hutchinson M.I."/>
            <person name="Powell A.J."/>
            <person name="Barry K."/>
            <person name="Miller A.N."/>
            <person name="Grigoriev I.V."/>
            <person name="Debuchy R."/>
            <person name="Gladieux P."/>
            <person name="Hiltunen Thoren M."/>
            <person name="Johannesson H."/>
        </authorList>
    </citation>
    <scope>NUCLEOTIDE SEQUENCE</scope>
    <source>
        <strain evidence="7">PSN293</strain>
    </source>
</reference>
<comment type="similarity">
    <text evidence="5">Belongs to the NtaA/SnaA/DszA monooxygenase family.</text>
</comment>
<gene>
    <name evidence="7" type="ORF">QBC37DRAFT_422333</name>
</gene>
<evidence type="ECO:0000256" key="5">
    <source>
        <dbReference type="ARBA" id="ARBA00033748"/>
    </source>
</evidence>
<dbReference type="EMBL" id="MU858102">
    <property type="protein sequence ID" value="KAK4213921.1"/>
    <property type="molecule type" value="Genomic_DNA"/>
</dbReference>
<organism evidence="7 8">
    <name type="scientific">Rhypophila decipiens</name>
    <dbReference type="NCBI Taxonomy" id="261697"/>
    <lineage>
        <taxon>Eukaryota</taxon>
        <taxon>Fungi</taxon>
        <taxon>Dikarya</taxon>
        <taxon>Ascomycota</taxon>
        <taxon>Pezizomycotina</taxon>
        <taxon>Sordariomycetes</taxon>
        <taxon>Sordariomycetidae</taxon>
        <taxon>Sordariales</taxon>
        <taxon>Naviculisporaceae</taxon>
        <taxon>Rhypophila</taxon>
    </lineage>
</organism>
<dbReference type="GO" id="GO:0016705">
    <property type="term" value="F:oxidoreductase activity, acting on paired donors, with incorporation or reduction of molecular oxygen"/>
    <property type="evidence" value="ECO:0007669"/>
    <property type="project" value="InterPro"/>
</dbReference>
<protein>
    <submittedName>
        <fullName evidence="7">Luciferase-like domain-containing protein</fullName>
    </submittedName>
</protein>
<dbReference type="InterPro" id="IPR036661">
    <property type="entry name" value="Luciferase-like_sf"/>
</dbReference>
<keyword evidence="4" id="KW-0503">Monooxygenase</keyword>
<evidence type="ECO:0000259" key="6">
    <source>
        <dbReference type="Pfam" id="PF00296"/>
    </source>
</evidence>
<dbReference type="GO" id="GO:0004497">
    <property type="term" value="F:monooxygenase activity"/>
    <property type="evidence" value="ECO:0007669"/>
    <property type="project" value="UniProtKB-KW"/>
</dbReference>
<dbReference type="SUPFAM" id="SSF51679">
    <property type="entry name" value="Bacterial luciferase-like"/>
    <property type="match status" value="1"/>
</dbReference>
<sequence length="381" mass="41919">MAAATKNLSIGVTVATTYEQPYHLARRLSTVDHLTNGRVGWNIVTGYLDSAARNLGLTEQPAHDDRYAQAEEYIKVMYKLWESSWRDDAVVLDKDRKLYTDPSLVREINHEGKYFTVPGPHIVQPSPQRTPVLLQAGTSKAGKAFAAQHAEVIFVAGHSPSVVAKNIKEVRELAATQYGRNPKDIKFLALTCPVIAPTQEEAVAKFEDYAQYGDVEGALALFGGWTGIDLNTYGDDEELRNVESNAIRSAVAAWSQAAPGIPTWTKHTVGKHITIGGLGNTIVGDPVHVADELERWVEEADVDGFNIAYAIKPGTFVDVIELLIPELRKRGIFWDDYAVPGGTYRENLYGIKGQTGPLPEHVASSYRWRKGVPAEEAVIPN</sequence>
<dbReference type="AlphaFoldDB" id="A0AAN7B5V4"/>
<name>A0AAN7B5V4_9PEZI</name>
<accession>A0AAN7B5V4</accession>
<comment type="caution">
    <text evidence="7">The sequence shown here is derived from an EMBL/GenBank/DDBJ whole genome shotgun (WGS) entry which is preliminary data.</text>
</comment>